<keyword evidence="2" id="KW-0677">Repeat</keyword>
<dbReference type="Proteomes" id="UP001370348">
    <property type="component" value="Chromosome"/>
</dbReference>
<keyword evidence="6" id="KW-1185">Reference proteome</keyword>
<dbReference type="RefSeq" id="WP_394825964.1">
    <property type="nucleotide sequence ID" value="NZ_CP089984.1"/>
</dbReference>
<organism evidence="5 6">
    <name type="scientific">Pendulispora albinea</name>
    <dbReference type="NCBI Taxonomy" id="2741071"/>
    <lineage>
        <taxon>Bacteria</taxon>
        <taxon>Pseudomonadati</taxon>
        <taxon>Myxococcota</taxon>
        <taxon>Myxococcia</taxon>
        <taxon>Myxococcales</taxon>
        <taxon>Sorangiineae</taxon>
        <taxon>Pendulisporaceae</taxon>
        <taxon>Pendulispora</taxon>
    </lineage>
</organism>
<proteinExistence type="inferred from homology"/>
<dbReference type="EMBL" id="CP089984">
    <property type="protein sequence ID" value="WXB16339.1"/>
    <property type="molecule type" value="Genomic_DNA"/>
</dbReference>
<protein>
    <submittedName>
        <fullName evidence="5">Beta/gamma crystallin family protein</fullName>
    </submittedName>
</protein>
<evidence type="ECO:0000256" key="1">
    <source>
        <dbReference type="ARBA" id="ARBA00009646"/>
    </source>
</evidence>
<evidence type="ECO:0000259" key="4">
    <source>
        <dbReference type="PROSITE" id="PS50915"/>
    </source>
</evidence>
<evidence type="ECO:0000313" key="6">
    <source>
        <dbReference type="Proteomes" id="UP001370348"/>
    </source>
</evidence>
<dbReference type="InterPro" id="IPR011024">
    <property type="entry name" value="G_crystallin-like"/>
</dbReference>
<sequence>MKIVPRIPSVLLLVLPLAACVVDLDDDKVTLYSDKDYEGAREQWFDRNGRCRDVPGYANDRASSIKCDGEVTVYDHDDCRGDSRTFRCNVANLHDYGWGDRISSIRY</sequence>
<name>A0ABZ2LZG4_9BACT</name>
<feature type="signal peptide" evidence="3">
    <location>
        <begin position="1"/>
        <end position="21"/>
    </location>
</feature>
<reference evidence="5 6" key="1">
    <citation type="submission" date="2021-12" db="EMBL/GenBank/DDBJ databases">
        <title>Discovery of the Pendulisporaceae a myxobacterial family with distinct sporulation behavior and unique specialized metabolism.</title>
        <authorList>
            <person name="Garcia R."/>
            <person name="Popoff A."/>
            <person name="Bader C.D."/>
            <person name="Loehr J."/>
            <person name="Walesch S."/>
            <person name="Walt C."/>
            <person name="Boldt J."/>
            <person name="Bunk B."/>
            <person name="Haeckl F.J.F.P.J."/>
            <person name="Gunesch A.P."/>
            <person name="Birkelbach J."/>
            <person name="Nuebel U."/>
            <person name="Pietschmann T."/>
            <person name="Bach T."/>
            <person name="Mueller R."/>
        </authorList>
    </citation>
    <scope>NUCLEOTIDE SEQUENCE [LARGE SCALE GENOMIC DNA]</scope>
    <source>
        <strain evidence="5 6">MSr11954</strain>
    </source>
</reference>
<evidence type="ECO:0000256" key="2">
    <source>
        <dbReference type="ARBA" id="ARBA00022737"/>
    </source>
</evidence>
<gene>
    <name evidence="5" type="ORF">LZC94_03465</name>
</gene>
<feature type="chain" id="PRO_5047117800" evidence="3">
    <location>
        <begin position="22"/>
        <end position="107"/>
    </location>
</feature>
<evidence type="ECO:0000313" key="5">
    <source>
        <dbReference type="EMBL" id="WXB16339.1"/>
    </source>
</evidence>
<dbReference type="SUPFAM" id="SSF49695">
    <property type="entry name" value="gamma-Crystallin-like"/>
    <property type="match status" value="1"/>
</dbReference>
<keyword evidence="3" id="KW-0732">Signal</keyword>
<dbReference type="PROSITE" id="PS50915">
    <property type="entry name" value="CRYSTALLIN_BETA_GAMMA"/>
    <property type="match status" value="1"/>
</dbReference>
<dbReference type="InterPro" id="IPR001064">
    <property type="entry name" value="Beta/gamma_crystallin"/>
</dbReference>
<accession>A0ABZ2LZG4</accession>
<feature type="domain" description="Beta/gamma crystallin 'Greek key'" evidence="4">
    <location>
        <begin position="69"/>
        <end position="107"/>
    </location>
</feature>
<dbReference type="Gene3D" id="2.60.20.10">
    <property type="entry name" value="Crystallins"/>
    <property type="match status" value="1"/>
</dbReference>
<comment type="similarity">
    <text evidence="1">Belongs to the beta/gamma-crystallin family.</text>
</comment>
<evidence type="ECO:0000256" key="3">
    <source>
        <dbReference type="SAM" id="SignalP"/>
    </source>
</evidence>